<organism evidence="2 3">
    <name type="scientific">Desulfomicrobium apsheronum</name>
    <dbReference type="NCBI Taxonomy" id="52560"/>
    <lineage>
        <taxon>Bacteria</taxon>
        <taxon>Pseudomonadati</taxon>
        <taxon>Thermodesulfobacteriota</taxon>
        <taxon>Desulfovibrionia</taxon>
        <taxon>Desulfovibrionales</taxon>
        <taxon>Desulfomicrobiaceae</taxon>
        <taxon>Desulfomicrobium</taxon>
    </lineage>
</organism>
<protein>
    <submittedName>
        <fullName evidence="2">Relaxase/Mobilisation nuclease domain-containing protein</fullName>
    </submittedName>
</protein>
<dbReference type="OrthoDB" id="423968at2"/>
<keyword evidence="3" id="KW-1185">Reference proteome</keyword>
<proteinExistence type="predicted"/>
<evidence type="ECO:0000313" key="2">
    <source>
        <dbReference type="EMBL" id="SFK00211.1"/>
    </source>
</evidence>
<gene>
    <name evidence="2" type="ORF">SAMN04488082_111102</name>
</gene>
<dbReference type="InterPro" id="IPR005094">
    <property type="entry name" value="Endonuclease_MobA/VirD2"/>
</dbReference>
<sequence length="362" mass="42160">MIVTRKRLSNSRSQGVNLMRYVLRENGGISKGFFNSMFQEERQFYAEVEATIFHAQYLEKPVTHFVISFLENEKKKAFENVTQIAQLFLKKMGYDAALAAYGAHDDTDHFHIHLAVVMADLNRMRSLNQEGVVRELMKATSALCKAFNFSSPLHDYRMVLLGIKTCFENTDWDIIHETLETMSVQIENNSDKTGYVLKTGRWDVELGAVTGFPSAERYFQQMGPVPSRSKNTLPEKPNYWVMKKAALAVVFKEKRKVLKEFDKRLDLAEMYVRCYEDEHKAMAEMEVDALVYGRDEATEILQFYSSVIKSITQKAWNQRWKEIESALWDWTMRKDRSEECLSRLQVIPTRSQPNNHTPFKIK</sequence>
<accession>A0A1I3W1A7</accession>
<dbReference type="Pfam" id="PF03432">
    <property type="entry name" value="Relaxase"/>
    <property type="match status" value="1"/>
</dbReference>
<dbReference type="AlphaFoldDB" id="A0A1I3W1A7"/>
<evidence type="ECO:0000259" key="1">
    <source>
        <dbReference type="Pfam" id="PF03432"/>
    </source>
</evidence>
<feature type="domain" description="MobA/VirD2-like nuclease" evidence="1">
    <location>
        <begin position="35"/>
        <end position="148"/>
    </location>
</feature>
<name>A0A1I3W1A7_9BACT</name>
<dbReference type="STRING" id="52560.SAMN04488082_111102"/>
<dbReference type="Proteomes" id="UP000198635">
    <property type="component" value="Unassembled WGS sequence"/>
</dbReference>
<dbReference type="EMBL" id="FORX01000011">
    <property type="protein sequence ID" value="SFK00211.1"/>
    <property type="molecule type" value="Genomic_DNA"/>
</dbReference>
<evidence type="ECO:0000313" key="3">
    <source>
        <dbReference type="Proteomes" id="UP000198635"/>
    </source>
</evidence>
<reference evidence="3" key="1">
    <citation type="submission" date="2016-10" db="EMBL/GenBank/DDBJ databases">
        <authorList>
            <person name="Varghese N."/>
            <person name="Submissions S."/>
        </authorList>
    </citation>
    <scope>NUCLEOTIDE SEQUENCE [LARGE SCALE GENOMIC DNA]</scope>
    <source>
        <strain evidence="3">DSM 5918</strain>
    </source>
</reference>